<accession>A0A8J5Q726</accession>
<evidence type="ECO:0000313" key="4">
    <source>
        <dbReference type="Proteomes" id="UP000693942"/>
    </source>
</evidence>
<organism evidence="3 4">
    <name type="scientific">Fusarium oxysporum f. sp. raphani</name>
    <dbReference type="NCBI Taxonomy" id="96318"/>
    <lineage>
        <taxon>Eukaryota</taxon>
        <taxon>Fungi</taxon>
        <taxon>Dikarya</taxon>
        <taxon>Ascomycota</taxon>
        <taxon>Pezizomycotina</taxon>
        <taxon>Sordariomycetes</taxon>
        <taxon>Hypocreomycetidae</taxon>
        <taxon>Hypocreales</taxon>
        <taxon>Nectriaceae</taxon>
        <taxon>Fusarium</taxon>
        <taxon>Fusarium oxysporum species complex</taxon>
    </lineage>
</organism>
<keyword evidence="1" id="KW-0175">Coiled coil</keyword>
<evidence type="ECO:0008006" key="5">
    <source>
        <dbReference type="Google" id="ProtNLM"/>
    </source>
</evidence>
<comment type="caution">
    <text evidence="3">The sequence shown here is derived from an EMBL/GenBank/DDBJ whole genome shotgun (WGS) entry which is preliminary data.</text>
</comment>
<evidence type="ECO:0000256" key="1">
    <source>
        <dbReference type="SAM" id="Coils"/>
    </source>
</evidence>
<dbReference type="AlphaFoldDB" id="A0A8J5Q726"/>
<proteinExistence type="predicted"/>
<name>A0A8J5Q726_FUSOX</name>
<sequence>MSTNSSPPSQEDHKMNHQSSQKLGGLATPEPTPEVDSGRVAADEQRLAAVSPELLRHASLNVTGNQSTLSATEESTTQDDESTAEINRVMQCLDNQYAEILAIPPSSAQKNVLTAWRHLGCMVHPRFNSHANANTAFKKLRNAARNLGLDDLDIDEVWYWDGEEKLDAPELDEDTPMSEDAIPMPPARVTKIYETASPLLGKLVKDPHHPVTLGKIAALNTIITEVNAIEKVPLDQWTIPLSFFGPHYGEILRLYSILNDDRANQSVRDDILKEKSLIDNFIERQHLPKAWSVMTPDDYLVEFDAQVIMKNMETQTKEATELSDAAIFAHKTAETHLATIQQANQKAEGLGEDTKVKIQAAEQAITAEVANALAAAATTKAASEKAGQAKTMHDVTLALDAAKSAYTTAVDAEKAARVALNDASEVINMVESAAESLESPIEYPWPTAKAADGSLILGVRQLGRFGTQVCVETREETGHMVRRLESASDVGLLDVSRYLKITGFKNLAEGQSQWSYKDRSDFDELLWITKSQIKCKNTAANKKDPSAYCCTRFRSKGIQILSKSSLVKVLGSASALAEIEKVCNRDNIAPPWKAGWISQYHDPSKVEKDAARRRALKDSQSKITVKFEPSTGRPDLSGVAEKESEAMAMMQTRVESLETQLRDVTMKMDKKMESLMDMFKEFMKASTVTS</sequence>
<feature type="compositionally biased region" description="Polar residues" evidence="2">
    <location>
        <begin position="60"/>
        <end position="69"/>
    </location>
</feature>
<reference evidence="3" key="1">
    <citation type="submission" date="2021-04" db="EMBL/GenBank/DDBJ databases">
        <title>First draft genome resource for Brassicaceae pathogens Fusarium oxysporum f. sp. raphani and Fusarium oxysporum f. sp. rapae.</title>
        <authorList>
            <person name="Asai S."/>
        </authorList>
    </citation>
    <scope>NUCLEOTIDE SEQUENCE</scope>
    <source>
        <strain evidence="3">Tf1262</strain>
    </source>
</reference>
<gene>
    <name evidence="3" type="ORF">Forpi1262_v007142</name>
</gene>
<dbReference type="Gene3D" id="1.10.287.110">
    <property type="entry name" value="DnaJ domain"/>
    <property type="match status" value="1"/>
</dbReference>
<feature type="region of interest" description="Disordered" evidence="2">
    <location>
        <begin position="58"/>
        <end position="83"/>
    </location>
</feature>
<dbReference type="EMBL" id="JAELUR010000004">
    <property type="protein sequence ID" value="KAG7432253.1"/>
    <property type="molecule type" value="Genomic_DNA"/>
</dbReference>
<dbReference type="InterPro" id="IPR036869">
    <property type="entry name" value="J_dom_sf"/>
</dbReference>
<evidence type="ECO:0000256" key="2">
    <source>
        <dbReference type="SAM" id="MobiDB-lite"/>
    </source>
</evidence>
<evidence type="ECO:0000313" key="3">
    <source>
        <dbReference type="EMBL" id="KAG7432253.1"/>
    </source>
</evidence>
<dbReference type="Proteomes" id="UP000693942">
    <property type="component" value="Unassembled WGS sequence"/>
</dbReference>
<feature type="region of interest" description="Disordered" evidence="2">
    <location>
        <begin position="1"/>
        <end position="46"/>
    </location>
</feature>
<feature type="coiled-coil region" evidence="1">
    <location>
        <begin position="640"/>
        <end position="674"/>
    </location>
</feature>
<protein>
    <recommendedName>
        <fullName evidence="5">J domain-containing protein</fullName>
    </recommendedName>
</protein>